<evidence type="ECO:0000256" key="4">
    <source>
        <dbReference type="ARBA" id="ARBA00022714"/>
    </source>
</evidence>
<keyword evidence="9" id="KW-0411">Iron-sulfur</keyword>
<dbReference type="InterPro" id="IPR039261">
    <property type="entry name" value="FNR_nucleotide-bd"/>
</dbReference>
<accession>A0ABN6MJG6</accession>
<organism evidence="12 13">
    <name type="scientific">Raoultibacter timonensis</name>
    <dbReference type="NCBI Taxonomy" id="1907662"/>
    <lineage>
        <taxon>Bacteria</taxon>
        <taxon>Bacillati</taxon>
        <taxon>Actinomycetota</taxon>
        <taxon>Coriobacteriia</taxon>
        <taxon>Eggerthellales</taxon>
        <taxon>Eggerthellaceae</taxon>
        <taxon>Raoultibacter</taxon>
    </lineage>
</organism>
<sequence>MALINERVRILENECVGPNLYVMILESPGIAQCIEPGQFVHMKIPGMEAHIMRRPFSVYARDAKAGTVEILYQAVGAGSERMTRLAEGDEGAELIGPVGRAWRPGEARRALLVGGGVGAAPLFMLCEALVAKGVRTDVVLGAQTETALACRGRYEVLLAEPPRCATDDGSFGREGFCTTLVQEALDEAAAAGDPYDYLAVCGPEPLMKIVAGMAASAGVPCELSMERRMACGIGACLSCVVDTTDGKQRACVDGPVFDAGKVVWA</sequence>
<protein>
    <submittedName>
        <fullName evidence="12">Dihydroorotate dehydrogenase B (NAD(+)), electron transfer subunit</fullName>
    </submittedName>
</protein>
<keyword evidence="13" id="KW-1185">Reference proteome</keyword>
<dbReference type="PRINTS" id="PR00410">
    <property type="entry name" value="PHEHYDRXLASE"/>
</dbReference>
<keyword evidence="3" id="KW-0285">Flavoprotein</keyword>
<comment type="cofactor">
    <cofactor evidence="10">
        <name>[2Fe-2S] cluster</name>
        <dbReference type="ChEBI" id="CHEBI:190135"/>
    </cofactor>
</comment>
<evidence type="ECO:0000313" key="13">
    <source>
        <dbReference type="Proteomes" id="UP001320544"/>
    </source>
</evidence>
<evidence type="ECO:0000256" key="10">
    <source>
        <dbReference type="ARBA" id="ARBA00034078"/>
    </source>
</evidence>
<keyword evidence="8" id="KW-0408">Iron</keyword>
<evidence type="ECO:0000256" key="3">
    <source>
        <dbReference type="ARBA" id="ARBA00022630"/>
    </source>
</evidence>
<dbReference type="Gene3D" id="3.40.50.80">
    <property type="entry name" value="Nucleotide-binding domain of ferredoxin-NADP reductase (FNR) module"/>
    <property type="match status" value="1"/>
</dbReference>
<dbReference type="Gene3D" id="2.10.240.10">
    <property type="entry name" value="Dihydroorotate dehydrogenase, electron transfer subunit"/>
    <property type="match status" value="1"/>
</dbReference>
<dbReference type="PANTHER" id="PTHR43513:SF3">
    <property type="entry name" value="DIHYDROOROTATE DEHYDROGENASE B (NAD(+)), ELECTRON TRANSFER SUBUNIT-RELATED"/>
    <property type="match status" value="1"/>
</dbReference>
<dbReference type="InterPro" id="IPR001433">
    <property type="entry name" value="OxRdtase_FAD/NAD-bd"/>
</dbReference>
<reference evidence="12 13" key="1">
    <citation type="submission" date="2022-01" db="EMBL/GenBank/DDBJ databases">
        <title>Novel bile acid biosynthetic pathways are enriched in the microbiome of centenarians.</title>
        <authorList>
            <person name="Sato Y."/>
            <person name="Atarashi K."/>
            <person name="Plichta R.D."/>
            <person name="Arai Y."/>
            <person name="Sasajima S."/>
            <person name="Kearney M.S."/>
            <person name="Suda W."/>
            <person name="Takeshita K."/>
            <person name="Sasaki T."/>
            <person name="Okamoto S."/>
            <person name="Skelly N.A."/>
            <person name="Okamura Y."/>
            <person name="Vlamakis H."/>
            <person name="Li Y."/>
            <person name="Tanoue T."/>
            <person name="Takei H."/>
            <person name="Nittono H."/>
            <person name="Narushima S."/>
            <person name="Irie J."/>
            <person name="Itoh H."/>
            <person name="Moriya K."/>
            <person name="Sugiura Y."/>
            <person name="Suematsu M."/>
            <person name="Moritoki N."/>
            <person name="Shibata S."/>
            <person name="Littman R.D."/>
            <person name="Fischbach A.M."/>
            <person name="Uwamino Y."/>
            <person name="Inoue T."/>
            <person name="Honda A."/>
            <person name="Hattori M."/>
            <person name="Murai T."/>
            <person name="Xavier J.R."/>
            <person name="Hirose N."/>
            <person name="Honda K."/>
        </authorList>
    </citation>
    <scope>NUCLEOTIDE SEQUENCE [LARGE SCALE GENOMIC DNA]</scope>
    <source>
        <strain evidence="12 13">CE91-St30</strain>
    </source>
</reference>
<dbReference type="InterPro" id="IPR037117">
    <property type="entry name" value="Dihydroorotate_DH_ele_sf"/>
</dbReference>
<keyword evidence="4" id="KW-0001">2Fe-2S</keyword>
<dbReference type="Proteomes" id="UP001320544">
    <property type="component" value="Chromosome"/>
</dbReference>
<evidence type="ECO:0000256" key="1">
    <source>
        <dbReference type="ARBA" id="ARBA00006422"/>
    </source>
</evidence>
<dbReference type="SUPFAM" id="SSF63380">
    <property type="entry name" value="Riboflavin synthase domain-like"/>
    <property type="match status" value="1"/>
</dbReference>
<dbReference type="CDD" id="cd06218">
    <property type="entry name" value="DHOD_e_trans"/>
    <property type="match status" value="1"/>
</dbReference>
<dbReference type="Pfam" id="PF10418">
    <property type="entry name" value="DHODB_Fe-S_bind"/>
    <property type="match status" value="1"/>
</dbReference>
<dbReference type="PIRSF" id="PIRSF006816">
    <property type="entry name" value="Cyc3_hyd_g"/>
    <property type="match status" value="1"/>
</dbReference>
<name>A0ABN6MJG6_9ACTN</name>
<dbReference type="PANTHER" id="PTHR43513">
    <property type="entry name" value="DIHYDROOROTATE DEHYDROGENASE B (NAD(+)), ELECTRON TRANSFER SUBUNIT"/>
    <property type="match status" value="1"/>
</dbReference>
<evidence type="ECO:0000259" key="11">
    <source>
        <dbReference type="PROSITE" id="PS51384"/>
    </source>
</evidence>
<proteinExistence type="inferred from homology"/>
<dbReference type="RefSeq" id="WP_244385753.1">
    <property type="nucleotide sequence ID" value="NZ_AP025564.1"/>
</dbReference>
<dbReference type="SUPFAM" id="SSF52343">
    <property type="entry name" value="Ferredoxin reductase-like, C-terminal NADP-linked domain"/>
    <property type="match status" value="1"/>
</dbReference>
<dbReference type="Pfam" id="PF00175">
    <property type="entry name" value="NAD_binding_1"/>
    <property type="match status" value="1"/>
</dbReference>
<dbReference type="Gene3D" id="2.40.30.10">
    <property type="entry name" value="Translation factors"/>
    <property type="match status" value="1"/>
</dbReference>
<dbReference type="InterPro" id="IPR019480">
    <property type="entry name" value="Dihydroorotate_DH_Fe-S-bd"/>
</dbReference>
<dbReference type="InterPro" id="IPR017938">
    <property type="entry name" value="Riboflavin_synthase-like_b-brl"/>
</dbReference>
<keyword evidence="5" id="KW-0479">Metal-binding</keyword>
<dbReference type="InterPro" id="IPR050353">
    <property type="entry name" value="PyrK_electron_transfer"/>
</dbReference>
<evidence type="ECO:0000256" key="8">
    <source>
        <dbReference type="ARBA" id="ARBA00023004"/>
    </source>
</evidence>
<evidence type="ECO:0000256" key="6">
    <source>
        <dbReference type="ARBA" id="ARBA00022827"/>
    </source>
</evidence>
<dbReference type="EMBL" id="AP025564">
    <property type="protein sequence ID" value="BDE96446.1"/>
    <property type="molecule type" value="Genomic_DNA"/>
</dbReference>
<feature type="domain" description="FAD-binding FR-type" evidence="11">
    <location>
        <begin position="3"/>
        <end position="104"/>
    </location>
</feature>
<comment type="similarity">
    <text evidence="1">Belongs to the PyrK family.</text>
</comment>
<dbReference type="InterPro" id="IPR017927">
    <property type="entry name" value="FAD-bd_FR_type"/>
</dbReference>
<evidence type="ECO:0000256" key="5">
    <source>
        <dbReference type="ARBA" id="ARBA00022723"/>
    </source>
</evidence>
<keyword evidence="7" id="KW-0249">Electron transport</keyword>
<keyword evidence="6" id="KW-0274">FAD</keyword>
<evidence type="ECO:0000313" key="12">
    <source>
        <dbReference type="EMBL" id="BDE96446.1"/>
    </source>
</evidence>
<gene>
    <name evidence="12" type="primary">pyrK</name>
    <name evidence="12" type="ORF">CE91St30_17790</name>
</gene>
<keyword evidence="2" id="KW-0813">Transport</keyword>
<evidence type="ECO:0000256" key="7">
    <source>
        <dbReference type="ARBA" id="ARBA00022982"/>
    </source>
</evidence>
<dbReference type="PROSITE" id="PS51384">
    <property type="entry name" value="FAD_FR"/>
    <property type="match status" value="1"/>
</dbReference>
<evidence type="ECO:0000256" key="9">
    <source>
        <dbReference type="ARBA" id="ARBA00023014"/>
    </source>
</evidence>
<dbReference type="InterPro" id="IPR012165">
    <property type="entry name" value="Cyt_c3_hydrogenase_gsu"/>
</dbReference>
<evidence type="ECO:0000256" key="2">
    <source>
        <dbReference type="ARBA" id="ARBA00022448"/>
    </source>
</evidence>